<dbReference type="Gene3D" id="2.60.120.260">
    <property type="entry name" value="Galactose-binding domain-like"/>
    <property type="match status" value="1"/>
</dbReference>
<dbReference type="InterPro" id="IPR050585">
    <property type="entry name" value="Xaa-Pro_dipeptidyl-ppase/CocE"/>
</dbReference>
<dbReference type="InterPro" id="IPR013736">
    <property type="entry name" value="Xaa-Pro_dipept_C"/>
</dbReference>
<proteinExistence type="predicted"/>
<evidence type="ECO:0000259" key="2">
    <source>
        <dbReference type="SMART" id="SM00939"/>
    </source>
</evidence>
<dbReference type="Proteomes" id="UP000062255">
    <property type="component" value="Chromosome"/>
</dbReference>
<dbReference type="SUPFAM" id="SSF53474">
    <property type="entry name" value="alpha/beta-Hydrolases"/>
    <property type="match status" value="1"/>
</dbReference>
<protein>
    <submittedName>
        <fullName evidence="3">Peptidase S15</fullName>
    </submittedName>
</protein>
<dbReference type="AlphaFoldDB" id="A0A0K0XGP9"/>
<dbReference type="PANTHER" id="PTHR43056">
    <property type="entry name" value="PEPTIDASE S9 PROLYL OLIGOPEPTIDASE"/>
    <property type="match status" value="1"/>
</dbReference>
<evidence type="ECO:0000313" key="4">
    <source>
        <dbReference type="Proteomes" id="UP000062255"/>
    </source>
</evidence>
<feature type="domain" description="Xaa-Pro dipeptidyl-peptidase C-terminal" evidence="2">
    <location>
        <begin position="308"/>
        <end position="561"/>
    </location>
</feature>
<dbReference type="PANTHER" id="PTHR43056:SF10">
    <property type="entry name" value="COCE_NOND FAMILY, PUTATIVE (AFU_ORTHOLOGUE AFUA_7G00600)-RELATED"/>
    <property type="match status" value="1"/>
</dbReference>
<name>A0A0K0XGP9_MYCGD</name>
<sequence>MRIDWNVPIEVSDGTTLRADVFRPIGDGRYPVLMTYGPYAKGLSFQDGYPVQWKTLVSKHPEVAEGTSTRYANWETCDPEKWVPDGYVCIRVDSRGSGMSPGLVDPFSPRETQDYYECIEWAGEQKWSTGKVGLLGVSYYAMNQWQVAAKRPPHLVAICPFEGASDLYRDAIRHGGILCTFWINWYPFQVTNVQHGLAENGRRSAVTGEPIAGTLALPEDVLAKNRTDIRADQLAHPLLDSYFTERNAVLEDIEVPVLSCANWGGQGLHLRGNVEGFHRAGSTQKWLEVHGREHWTEFYTDYGLALQKRFFNHFLKGDGNGWESQPPVKLQVRTIDGFVERDEYEWPLARTQWTRHYLDSSTGGLTTKLVTEVTSRSFVATEGELHFASPPFRHETELTGPVSTRLHISSSTTDADLFVTLRLFSPDDEEILFLGAVEPNAPVTQGWLRASHRATDSALSAPWRPVHVHTSRQPLNPDEIYVLDIEVWPTSIVVPEGYYLKVTIAGHDFDHGLPSPLPALYGIEQRGSSVYLHNDPADRPADVFAGRTTVFTGGEYDSHILLPVVP</sequence>
<dbReference type="InterPro" id="IPR000383">
    <property type="entry name" value="Xaa-Pro-like_dom"/>
</dbReference>
<evidence type="ECO:0000313" key="3">
    <source>
        <dbReference type="EMBL" id="AKS36570.1"/>
    </source>
</evidence>
<dbReference type="PATRIC" id="fig|134601.6.peg.4758"/>
<organism evidence="3 4">
    <name type="scientific">Mycolicibacterium goodii</name>
    <name type="common">Mycobacterium goodii</name>
    <dbReference type="NCBI Taxonomy" id="134601"/>
    <lineage>
        <taxon>Bacteria</taxon>
        <taxon>Bacillati</taxon>
        <taxon>Actinomycetota</taxon>
        <taxon>Actinomycetes</taxon>
        <taxon>Mycobacteriales</taxon>
        <taxon>Mycobacteriaceae</taxon>
        <taxon>Mycolicibacterium</taxon>
    </lineage>
</organism>
<dbReference type="SUPFAM" id="SSF49785">
    <property type="entry name" value="Galactose-binding domain-like"/>
    <property type="match status" value="1"/>
</dbReference>
<keyword evidence="1" id="KW-0378">Hydrolase</keyword>
<accession>A0A0K0XGP9</accession>
<dbReference type="Pfam" id="PF02129">
    <property type="entry name" value="Peptidase_S15"/>
    <property type="match status" value="1"/>
</dbReference>
<dbReference type="GO" id="GO:0008239">
    <property type="term" value="F:dipeptidyl-peptidase activity"/>
    <property type="evidence" value="ECO:0007669"/>
    <property type="project" value="InterPro"/>
</dbReference>
<dbReference type="STRING" id="134601.AFA91_23050"/>
<dbReference type="Gene3D" id="1.10.3020.20">
    <property type="match status" value="1"/>
</dbReference>
<evidence type="ECO:0000256" key="1">
    <source>
        <dbReference type="ARBA" id="ARBA00022801"/>
    </source>
</evidence>
<dbReference type="Gene3D" id="3.40.50.1820">
    <property type="entry name" value="alpha/beta hydrolase"/>
    <property type="match status" value="1"/>
</dbReference>
<dbReference type="InterPro" id="IPR008979">
    <property type="entry name" value="Galactose-bd-like_sf"/>
</dbReference>
<dbReference type="SMART" id="SM00939">
    <property type="entry name" value="PepX_C"/>
    <property type="match status" value="1"/>
</dbReference>
<dbReference type="Pfam" id="PF08530">
    <property type="entry name" value="PepX_C"/>
    <property type="match status" value="1"/>
</dbReference>
<dbReference type="KEGG" id="mgo:AFA91_23050"/>
<gene>
    <name evidence="3" type="ORF">AFA91_23050</name>
</gene>
<dbReference type="InterPro" id="IPR029058">
    <property type="entry name" value="AB_hydrolase_fold"/>
</dbReference>
<dbReference type="NCBIfam" id="TIGR00976">
    <property type="entry name" value="CocE_NonD"/>
    <property type="match status" value="1"/>
</dbReference>
<dbReference type="EMBL" id="CP012150">
    <property type="protein sequence ID" value="AKS36570.1"/>
    <property type="molecule type" value="Genomic_DNA"/>
</dbReference>
<dbReference type="InterPro" id="IPR005674">
    <property type="entry name" value="CocE/Ser_esterase"/>
</dbReference>
<dbReference type="OrthoDB" id="5240615at2"/>
<reference evidence="3 4" key="1">
    <citation type="submission" date="2015-07" db="EMBL/GenBank/DDBJ databases">
        <title>Complete genome sequence of Mycobacterium goodii X7B, a facultative thermophilic biodesulfurizing bacterium.</title>
        <authorList>
            <person name="Yu B."/>
            <person name="Li F."/>
            <person name="Xu P."/>
        </authorList>
    </citation>
    <scope>NUCLEOTIDE SEQUENCE [LARGE SCALE GENOMIC DNA]</scope>
    <source>
        <strain evidence="3 4">X7B</strain>
    </source>
</reference>